<accession>A0A6J5XZT3</accession>
<keyword evidence="3" id="KW-1185">Reference proteome</keyword>
<organism evidence="2 3">
    <name type="scientific">Prunus armeniaca</name>
    <name type="common">Apricot</name>
    <name type="synonym">Armeniaca vulgaris</name>
    <dbReference type="NCBI Taxonomy" id="36596"/>
    <lineage>
        <taxon>Eukaryota</taxon>
        <taxon>Viridiplantae</taxon>
        <taxon>Streptophyta</taxon>
        <taxon>Embryophyta</taxon>
        <taxon>Tracheophyta</taxon>
        <taxon>Spermatophyta</taxon>
        <taxon>Magnoliopsida</taxon>
        <taxon>eudicotyledons</taxon>
        <taxon>Gunneridae</taxon>
        <taxon>Pentapetalae</taxon>
        <taxon>rosids</taxon>
        <taxon>fabids</taxon>
        <taxon>Rosales</taxon>
        <taxon>Rosaceae</taxon>
        <taxon>Amygdaloideae</taxon>
        <taxon>Amygdaleae</taxon>
        <taxon>Prunus</taxon>
    </lineage>
</organism>
<evidence type="ECO:0000256" key="1">
    <source>
        <dbReference type="SAM" id="MobiDB-lite"/>
    </source>
</evidence>
<proteinExistence type="predicted"/>
<dbReference type="AlphaFoldDB" id="A0A6J5XZT3"/>
<name>A0A6J5XZT3_PRUAR</name>
<gene>
    <name evidence="2" type="ORF">ORAREDHAP_LOCUS42874</name>
</gene>
<protein>
    <submittedName>
        <fullName evidence="2">Uncharacterized protein</fullName>
    </submittedName>
</protein>
<sequence length="68" mass="7563">MVPSILRAKMHASPSSPDAGCSNPNKNPREITLLEGLQRVFKQASTCSSLIIHSLWRAFLAYRVVEHT</sequence>
<dbReference type="Proteomes" id="UP000507245">
    <property type="component" value="Unassembled WGS sequence"/>
</dbReference>
<evidence type="ECO:0000313" key="2">
    <source>
        <dbReference type="EMBL" id="CAB4316718.1"/>
    </source>
</evidence>
<dbReference type="EMBL" id="CAEKKB010000007">
    <property type="protein sequence ID" value="CAB4316718.1"/>
    <property type="molecule type" value="Genomic_DNA"/>
</dbReference>
<feature type="region of interest" description="Disordered" evidence="1">
    <location>
        <begin position="1"/>
        <end position="27"/>
    </location>
</feature>
<reference evidence="3" key="1">
    <citation type="journal article" date="2020" name="Genome Biol.">
        <title>Gamete binning: chromosome-level and haplotype-resolved genome assembly enabled by high-throughput single-cell sequencing of gamete genomes.</title>
        <authorList>
            <person name="Campoy J.A."/>
            <person name="Sun H."/>
            <person name="Goel M."/>
            <person name="Jiao W.-B."/>
            <person name="Folz-Donahue K."/>
            <person name="Wang N."/>
            <person name="Rubio M."/>
            <person name="Liu C."/>
            <person name="Kukat C."/>
            <person name="Ruiz D."/>
            <person name="Huettel B."/>
            <person name="Schneeberger K."/>
        </authorList>
    </citation>
    <scope>NUCLEOTIDE SEQUENCE [LARGE SCALE GENOMIC DNA]</scope>
    <source>
        <strain evidence="3">cv. Rojo Pasion</strain>
    </source>
</reference>
<evidence type="ECO:0000313" key="3">
    <source>
        <dbReference type="Proteomes" id="UP000507245"/>
    </source>
</evidence>